<accession>A0A5C5VWS4</accession>
<comment type="caution">
    <text evidence="2">The sequence shown here is derived from an EMBL/GenBank/DDBJ whole genome shotgun (WGS) entry which is preliminary data.</text>
</comment>
<evidence type="ECO:0008006" key="4">
    <source>
        <dbReference type="Google" id="ProtNLM"/>
    </source>
</evidence>
<dbReference type="InterPro" id="IPR013424">
    <property type="entry name" value="Ice-binding_C"/>
</dbReference>
<feature type="compositionally biased region" description="Low complexity" evidence="1">
    <location>
        <begin position="50"/>
        <end position="63"/>
    </location>
</feature>
<feature type="region of interest" description="Disordered" evidence="1">
    <location>
        <begin position="48"/>
        <end position="70"/>
    </location>
</feature>
<protein>
    <recommendedName>
        <fullName evidence="4">Trypsin</fullName>
    </recommendedName>
</protein>
<dbReference type="AlphaFoldDB" id="A0A5C5VWS4"/>
<dbReference type="NCBIfam" id="TIGR02595">
    <property type="entry name" value="PEP_CTERM"/>
    <property type="match status" value="1"/>
</dbReference>
<organism evidence="2 3">
    <name type="scientific">Botrimarina hoheduenensis</name>
    <dbReference type="NCBI Taxonomy" id="2528000"/>
    <lineage>
        <taxon>Bacteria</taxon>
        <taxon>Pseudomonadati</taxon>
        <taxon>Planctomycetota</taxon>
        <taxon>Planctomycetia</taxon>
        <taxon>Pirellulales</taxon>
        <taxon>Lacipirellulaceae</taxon>
        <taxon>Botrimarina</taxon>
    </lineage>
</organism>
<reference evidence="2 3" key="1">
    <citation type="submission" date="2019-02" db="EMBL/GenBank/DDBJ databases">
        <title>Deep-cultivation of Planctomycetes and their phenomic and genomic characterization uncovers novel biology.</title>
        <authorList>
            <person name="Wiegand S."/>
            <person name="Jogler M."/>
            <person name="Boedeker C."/>
            <person name="Pinto D."/>
            <person name="Vollmers J."/>
            <person name="Rivas-Marin E."/>
            <person name="Kohn T."/>
            <person name="Peeters S.H."/>
            <person name="Heuer A."/>
            <person name="Rast P."/>
            <person name="Oberbeckmann S."/>
            <person name="Bunk B."/>
            <person name="Jeske O."/>
            <person name="Meyerdierks A."/>
            <person name="Storesund J.E."/>
            <person name="Kallscheuer N."/>
            <person name="Luecker S."/>
            <person name="Lage O.M."/>
            <person name="Pohl T."/>
            <person name="Merkel B.J."/>
            <person name="Hornburger P."/>
            <person name="Mueller R.-W."/>
            <person name="Bruemmer F."/>
            <person name="Labrenz M."/>
            <person name="Spormann A.M."/>
            <person name="Op Den Camp H."/>
            <person name="Overmann J."/>
            <person name="Amann R."/>
            <person name="Jetten M.S.M."/>
            <person name="Mascher T."/>
            <person name="Medema M.H."/>
            <person name="Devos D.P."/>
            <person name="Kaster A.-K."/>
            <person name="Ovreas L."/>
            <person name="Rohde M."/>
            <person name="Galperin M.Y."/>
            <person name="Jogler C."/>
        </authorList>
    </citation>
    <scope>NUCLEOTIDE SEQUENCE [LARGE SCALE GENOMIC DNA]</scope>
    <source>
        <strain evidence="2 3">Pla111</strain>
    </source>
</reference>
<dbReference type="RefSeq" id="WP_146575074.1">
    <property type="nucleotide sequence ID" value="NZ_SJPH01000007.1"/>
</dbReference>
<sequence length="460" mass="48232">MPTRYHATRRDSFVVRHASLALATLALLSFAVEGQALVLGTWAQPGVGGSSTVTPSSVNTTAPADDPGWANSGGGRSAIYLGDQWVLTARHVSTGSIILPSGTYEPVPGTEVILSNPSSFLGTALSSQSDLKLFRIQTHSTTGLTPEEMDPNVQSIQIATQTPTLGTQITAIAAGNRRRVHPSQPNGHFRFNSSFQLTSDAAAPYRGYFFEQLPTGGSVREKAWGTNRIDNPAGVTGLTDNGLNAVISVPGLNDTIGLVSRFDQAFNDSGNVVEPSATADEFQGSGGDSGGPIFVKNGLGEWTLLGVFHGIYLLDGQPTAGTVPMFGQHTGFSDLSNSHYYNQIDLLRNSQQYSVMGDTNLDGVVSGEVNSGGATGDLANLVNNWLTTHSATGVQAWKRGDLNQDGITDIGDFVLWRQGAGGTVSVEAFAALVGAGAIPEPTSVGLTCLLLGLASARRRR</sequence>
<gene>
    <name evidence="2" type="ORF">Pla111_28620</name>
</gene>
<evidence type="ECO:0000256" key="1">
    <source>
        <dbReference type="SAM" id="MobiDB-lite"/>
    </source>
</evidence>
<dbReference type="InterPro" id="IPR009003">
    <property type="entry name" value="Peptidase_S1_PA"/>
</dbReference>
<dbReference type="EMBL" id="SJPH01000007">
    <property type="protein sequence ID" value="TWT42557.1"/>
    <property type="molecule type" value="Genomic_DNA"/>
</dbReference>
<dbReference type="SUPFAM" id="SSF50494">
    <property type="entry name" value="Trypsin-like serine proteases"/>
    <property type="match status" value="1"/>
</dbReference>
<name>A0A5C5VWS4_9BACT</name>
<dbReference type="Proteomes" id="UP000318995">
    <property type="component" value="Unassembled WGS sequence"/>
</dbReference>
<dbReference type="OrthoDB" id="284187at2"/>
<evidence type="ECO:0000313" key="3">
    <source>
        <dbReference type="Proteomes" id="UP000318995"/>
    </source>
</evidence>
<proteinExistence type="predicted"/>
<evidence type="ECO:0000313" key="2">
    <source>
        <dbReference type="EMBL" id="TWT42557.1"/>
    </source>
</evidence>
<keyword evidence="3" id="KW-1185">Reference proteome</keyword>